<evidence type="ECO:0000256" key="3">
    <source>
        <dbReference type="SAM" id="SignalP"/>
    </source>
</evidence>
<comment type="caution">
    <text evidence="4">The sequence shown here is derived from an EMBL/GenBank/DDBJ whole genome shotgun (WGS) entry which is preliminary data.</text>
</comment>
<evidence type="ECO:0000256" key="2">
    <source>
        <dbReference type="SAM" id="Phobius"/>
    </source>
</evidence>
<keyword evidence="2" id="KW-0472">Membrane</keyword>
<reference evidence="4 5" key="1">
    <citation type="submission" date="2020-08" db="EMBL/GenBank/DDBJ databases">
        <title>Genomic Encyclopedia of Type Strains, Phase III (KMG-III): the genomes of soil and plant-associated and newly described type strains.</title>
        <authorList>
            <person name="Whitman W."/>
        </authorList>
    </citation>
    <scope>NUCLEOTIDE SEQUENCE [LARGE SCALE GENOMIC DNA]</scope>
    <source>
        <strain evidence="4 5">CECT 7744</strain>
    </source>
</reference>
<dbReference type="EMBL" id="JACHXR010000001">
    <property type="protein sequence ID" value="MBB3229603.1"/>
    <property type="molecule type" value="Genomic_DNA"/>
</dbReference>
<dbReference type="Proteomes" id="UP000518892">
    <property type="component" value="Unassembled WGS sequence"/>
</dbReference>
<feature type="compositionally biased region" description="Basic and acidic residues" evidence="1">
    <location>
        <begin position="69"/>
        <end position="83"/>
    </location>
</feature>
<dbReference type="AlphaFoldDB" id="A0A7W5HK46"/>
<gene>
    <name evidence="4" type="ORF">FHR97_000418</name>
</gene>
<proteinExistence type="predicted"/>
<keyword evidence="2" id="KW-0812">Transmembrane</keyword>
<evidence type="ECO:0000313" key="5">
    <source>
        <dbReference type="Proteomes" id="UP000518892"/>
    </source>
</evidence>
<evidence type="ECO:0000256" key="1">
    <source>
        <dbReference type="SAM" id="MobiDB-lite"/>
    </source>
</evidence>
<evidence type="ECO:0008006" key="6">
    <source>
        <dbReference type="Google" id="ProtNLM"/>
    </source>
</evidence>
<dbReference type="RefSeq" id="WP_183382110.1">
    <property type="nucleotide sequence ID" value="NZ_JACHXR010000001.1"/>
</dbReference>
<protein>
    <recommendedName>
        <fullName evidence="6">Secreted protein</fullName>
    </recommendedName>
</protein>
<feature type="signal peptide" evidence="3">
    <location>
        <begin position="1"/>
        <end position="25"/>
    </location>
</feature>
<name>A0A7W5HK46_9GAMM</name>
<sequence>MFTRASRLACLLFVAASAYTVPALAYVGPGAGLTAIGTMVAVIAAILLAVVGFVWYPLKRVMRKKRTAHTGDARVATDSRDGIDDSGNTH</sequence>
<evidence type="ECO:0000313" key="4">
    <source>
        <dbReference type="EMBL" id="MBB3229603.1"/>
    </source>
</evidence>
<keyword evidence="3" id="KW-0732">Signal</keyword>
<feature type="region of interest" description="Disordered" evidence="1">
    <location>
        <begin position="65"/>
        <end position="90"/>
    </location>
</feature>
<keyword evidence="2" id="KW-1133">Transmembrane helix</keyword>
<accession>A0A7W5HK46</accession>
<feature type="chain" id="PRO_5030845600" description="Secreted protein" evidence="3">
    <location>
        <begin position="26"/>
        <end position="90"/>
    </location>
</feature>
<organism evidence="4 5">
    <name type="scientific">Halomonas stenophila</name>
    <dbReference type="NCBI Taxonomy" id="795312"/>
    <lineage>
        <taxon>Bacteria</taxon>
        <taxon>Pseudomonadati</taxon>
        <taxon>Pseudomonadota</taxon>
        <taxon>Gammaproteobacteria</taxon>
        <taxon>Oceanospirillales</taxon>
        <taxon>Halomonadaceae</taxon>
        <taxon>Halomonas</taxon>
    </lineage>
</organism>
<keyword evidence="5" id="KW-1185">Reference proteome</keyword>
<feature type="transmembrane region" description="Helical" evidence="2">
    <location>
        <begin position="35"/>
        <end position="56"/>
    </location>
</feature>